<dbReference type="EMBL" id="CAJNOE010000113">
    <property type="protein sequence ID" value="CAF0930437.1"/>
    <property type="molecule type" value="Genomic_DNA"/>
</dbReference>
<comment type="caution">
    <text evidence="2">The sequence shown here is derived from an EMBL/GenBank/DDBJ whole genome shotgun (WGS) entry which is preliminary data.</text>
</comment>
<reference evidence="2" key="1">
    <citation type="submission" date="2021-02" db="EMBL/GenBank/DDBJ databases">
        <authorList>
            <person name="Nowell W R."/>
        </authorList>
    </citation>
    <scope>NUCLEOTIDE SEQUENCE</scope>
</reference>
<feature type="region of interest" description="Disordered" evidence="1">
    <location>
        <begin position="46"/>
        <end position="75"/>
    </location>
</feature>
<gene>
    <name evidence="2" type="ORF">IZO911_LOCUS13836</name>
</gene>
<dbReference type="AlphaFoldDB" id="A0A814BQ06"/>
<name>A0A814BQ06_9BILA</name>
<feature type="compositionally biased region" description="Polar residues" evidence="1">
    <location>
        <begin position="53"/>
        <end position="75"/>
    </location>
</feature>
<evidence type="ECO:0000256" key="1">
    <source>
        <dbReference type="SAM" id="MobiDB-lite"/>
    </source>
</evidence>
<accession>A0A814BQ06</accession>
<evidence type="ECO:0000313" key="3">
    <source>
        <dbReference type="Proteomes" id="UP000663860"/>
    </source>
</evidence>
<dbReference type="Proteomes" id="UP000663860">
    <property type="component" value="Unassembled WGS sequence"/>
</dbReference>
<protein>
    <submittedName>
        <fullName evidence="2">Uncharacterized protein</fullName>
    </submittedName>
</protein>
<evidence type="ECO:0000313" key="2">
    <source>
        <dbReference type="EMBL" id="CAF0930437.1"/>
    </source>
</evidence>
<organism evidence="2 3">
    <name type="scientific">Adineta steineri</name>
    <dbReference type="NCBI Taxonomy" id="433720"/>
    <lineage>
        <taxon>Eukaryota</taxon>
        <taxon>Metazoa</taxon>
        <taxon>Spiralia</taxon>
        <taxon>Gnathifera</taxon>
        <taxon>Rotifera</taxon>
        <taxon>Eurotatoria</taxon>
        <taxon>Bdelloidea</taxon>
        <taxon>Adinetida</taxon>
        <taxon>Adinetidae</taxon>
        <taxon>Adineta</taxon>
    </lineage>
</organism>
<proteinExistence type="predicted"/>
<sequence length="75" mass="8518">MQDHTQKVNMLVIIFSIIHKDLILYNKITESLQWIMDAMARVKMNDRNKEPPSLTSTSVGDSNVPTSTQPTENSN</sequence>